<dbReference type="GO" id="GO:0005524">
    <property type="term" value="F:ATP binding"/>
    <property type="evidence" value="ECO:0007669"/>
    <property type="project" value="UniProtKB-KW"/>
</dbReference>
<dbReference type="InterPro" id="IPR006054">
    <property type="entry name" value="DnaQ"/>
</dbReference>
<dbReference type="InterPro" id="IPR001977">
    <property type="entry name" value="Depp_CoAkinase"/>
</dbReference>
<accession>A0AA35SL48</accession>
<protein>
    <recommendedName>
        <fullName evidence="3">DNA polymerase III subunit epsilon</fullName>
    </recommendedName>
</protein>
<keyword evidence="8" id="KW-0479">Metal-binding</keyword>
<evidence type="ECO:0000256" key="2">
    <source>
        <dbReference type="ARBA" id="ARBA00001946"/>
    </source>
</evidence>
<dbReference type="PANTHER" id="PTHR30231">
    <property type="entry name" value="DNA POLYMERASE III SUBUNIT EPSILON"/>
    <property type="match status" value="1"/>
</dbReference>
<keyword evidence="14" id="KW-0239">DNA-directed DNA polymerase</keyword>
<evidence type="ECO:0000256" key="10">
    <source>
        <dbReference type="ARBA" id="ARBA00022801"/>
    </source>
</evidence>
<evidence type="ECO:0000313" key="19">
    <source>
        <dbReference type="Proteomes" id="UP001174909"/>
    </source>
</evidence>
<dbReference type="CDD" id="cd02022">
    <property type="entry name" value="DPCK"/>
    <property type="match status" value="1"/>
</dbReference>
<dbReference type="PROSITE" id="PS51219">
    <property type="entry name" value="DPCK"/>
    <property type="match status" value="1"/>
</dbReference>
<evidence type="ECO:0000256" key="11">
    <source>
        <dbReference type="ARBA" id="ARBA00022839"/>
    </source>
</evidence>
<evidence type="ECO:0000256" key="13">
    <source>
        <dbReference type="ARBA" id="ARBA00022842"/>
    </source>
</evidence>
<dbReference type="NCBIfam" id="TIGR01406">
    <property type="entry name" value="dnaQ_proteo"/>
    <property type="match status" value="1"/>
</dbReference>
<evidence type="ECO:0000256" key="14">
    <source>
        <dbReference type="ARBA" id="ARBA00022932"/>
    </source>
</evidence>
<dbReference type="SUPFAM" id="SSF52540">
    <property type="entry name" value="P-loop containing nucleoside triphosphate hydrolases"/>
    <property type="match status" value="1"/>
</dbReference>
<keyword evidence="12" id="KW-0067">ATP-binding</keyword>
<keyword evidence="11" id="KW-0269">Exonuclease</keyword>
<dbReference type="CDD" id="cd06131">
    <property type="entry name" value="DNA_pol_III_epsilon_Ecoli_like"/>
    <property type="match status" value="1"/>
</dbReference>
<evidence type="ECO:0000256" key="3">
    <source>
        <dbReference type="ARBA" id="ARBA00020352"/>
    </source>
</evidence>
<keyword evidence="13" id="KW-0460">Magnesium</keyword>
<evidence type="ECO:0000256" key="12">
    <source>
        <dbReference type="ARBA" id="ARBA00022840"/>
    </source>
</evidence>
<dbReference type="GO" id="GO:0008408">
    <property type="term" value="F:3'-5' exonuclease activity"/>
    <property type="evidence" value="ECO:0007669"/>
    <property type="project" value="TreeGrafter"/>
</dbReference>
<evidence type="ECO:0000256" key="16">
    <source>
        <dbReference type="SAM" id="MobiDB-lite"/>
    </source>
</evidence>
<evidence type="ECO:0000256" key="6">
    <source>
        <dbReference type="ARBA" id="ARBA00022705"/>
    </source>
</evidence>
<dbReference type="SUPFAM" id="SSF53098">
    <property type="entry name" value="Ribonuclease H-like"/>
    <property type="match status" value="1"/>
</dbReference>
<dbReference type="NCBIfam" id="TIGR00152">
    <property type="entry name" value="dephospho-CoA kinase"/>
    <property type="match status" value="1"/>
</dbReference>
<dbReference type="InterPro" id="IPR027417">
    <property type="entry name" value="P-loop_NTPase"/>
</dbReference>
<organism evidence="18 19">
    <name type="scientific">Geodia barretti</name>
    <name type="common">Barrett's horny sponge</name>
    <dbReference type="NCBI Taxonomy" id="519541"/>
    <lineage>
        <taxon>Eukaryota</taxon>
        <taxon>Metazoa</taxon>
        <taxon>Porifera</taxon>
        <taxon>Demospongiae</taxon>
        <taxon>Heteroscleromorpha</taxon>
        <taxon>Tetractinellida</taxon>
        <taxon>Astrophorina</taxon>
        <taxon>Geodiidae</taxon>
        <taxon>Geodia</taxon>
    </lineage>
</organism>
<dbReference type="Pfam" id="PF01121">
    <property type="entry name" value="CoaE"/>
    <property type="match status" value="1"/>
</dbReference>
<dbReference type="Gene3D" id="3.30.420.10">
    <property type="entry name" value="Ribonuclease H-like superfamily/Ribonuclease H"/>
    <property type="match status" value="1"/>
</dbReference>
<feature type="compositionally biased region" description="Basic and acidic residues" evidence="16">
    <location>
        <begin position="415"/>
        <end position="429"/>
    </location>
</feature>
<keyword evidence="5" id="KW-0548">Nucleotidyltransferase</keyword>
<comment type="cofactor">
    <cofactor evidence="1">
        <name>Mn(2+)</name>
        <dbReference type="ChEBI" id="CHEBI:29035"/>
    </cofactor>
</comment>
<keyword evidence="9" id="KW-0547">Nucleotide-binding</keyword>
<dbReference type="GO" id="GO:0015937">
    <property type="term" value="P:coenzyme A biosynthetic process"/>
    <property type="evidence" value="ECO:0007669"/>
    <property type="project" value="InterPro"/>
</dbReference>
<keyword evidence="6" id="KW-0235">DNA replication</keyword>
<dbReference type="Gene3D" id="3.40.50.300">
    <property type="entry name" value="P-loop containing nucleotide triphosphate hydrolases"/>
    <property type="match status" value="1"/>
</dbReference>
<dbReference type="SMART" id="SM00479">
    <property type="entry name" value="EXOIII"/>
    <property type="match status" value="1"/>
</dbReference>
<dbReference type="Pfam" id="PF00929">
    <property type="entry name" value="RNase_T"/>
    <property type="match status" value="1"/>
</dbReference>
<dbReference type="InterPro" id="IPR036397">
    <property type="entry name" value="RNaseH_sf"/>
</dbReference>
<keyword evidence="7" id="KW-0540">Nuclease</keyword>
<feature type="domain" description="Exonuclease" evidence="17">
    <location>
        <begin position="181"/>
        <end position="351"/>
    </location>
</feature>
<dbReference type="GO" id="GO:0046872">
    <property type="term" value="F:metal ion binding"/>
    <property type="evidence" value="ECO:0007669"/>
    <property type="project" value="UniProtKB-KW"/>
</dbReference>
<name>A0AA35SL48_GEOBA</name>
<dbReference type="InterPro" id="IPR012337">
    <property type="entry name" value="RNaseH-like_sf"/>
</dbReference>
<evidence type="ECO:0000256" key="7">
    <source>
        <dbReference type="ARBA" id="ARBA00022722"/>
    </source>
</evidence>
<comment type="caution">
    <text evidence="18">The sequence shown here is derived from an EMBL/GenBank/DDBJ whole genome shotgun (WGS) entry which is preliminary data.</text>
</comment>
<dbReference type="GO" id="GO:0004140">
    <property type="term" value="F:dephospho-CoA kinase activity"/>
    <property type="evidence" value="ECO:0007669"/>
    <property type="project" value="InterPro"/>
</dbReference>
<keyword evidence="19" id="KW-1185">Reference proteome</keyword>
<evidence type="ECO:0000256" key="9">
    <source>
        <dbReference type="ARBA" id="ARBA00022741"/>
    </source>
</evidence>
<dbReference type="GO" id="GO:0005829">
    <property type="term" value="C:cytosol"/>
    <property type="evidence" value="ECO:0007669"/>
    <property type="project" value="TreeGrafter"/>
</dbReference>
<keyword evidence="15" id="KW-0464">Manganese</keyword>
<dbReference type="Proteomes" id="UP001174909">
    <property type="component" value="Unassembled WGS sequence"/>
</dbReference>
<dbReference type="InterPro" id="IPR013520">
    <property type="entry name" value="Ribonucl_H"/>
</dbReference>
<reference evidence="18" key="1">
    <citation type="submission" date="2023-03" db="EMBL/GenBank/DDBJ databases">
        <authorList>
            <person name="Steffen K."/>
            <person name="Cardenas P."/>
        </authorList>
    </citation>
    <scope>NUCLEOTIDE SEQUENCE</scope>
</reference>
<dbReference type="NCBIfam" id="TIGR00573">
    <property type="entry name" value="dnaq"/>
    <property type="match status" value="1"/>
</dbReference>
<dbReference type="GO" id="GO:0003677">
    <property type="term" value="F:DNA binding"/>
    <property type="evidence" value="ECO:0007669"/>
    <property type="project" value="InterPro"/>
</dbReference>
<dbReference type="EMBL" id="CASHTH010002512">
    <property type="protein sequence ID" value="CAI8031022.1"/>
    <property type="molecule type" value="Genomic_DNA"/>
</dbReference>
<proteinExistence type="inferred from homology"/>
<evidence type="ECO:0000256" key="8">
    <source>
        <dbReference type="ARBA" id="ARBA00022723"/>
    </source>
</evidence>
<evidence type="ECO:0000256" key="4">
    <source>
        <dbReference type="ARBA" id="ARBA00022679"/>
    </source>
</evidence>
<evidence type="ECO:0000259" key="17">
    <source>
        <dbReference type="SMART" id="SM00479"/>
    </source>
</evidence>
<comment type="cofactor">
    <cofactor evidence="2">
        <name>Mg(2+)</name>
        <dbReference type="ChEBI" id="CHEBI:18420"/>
    </cofactor>
</comment>
<dbReference type="AlphaFoldDB" id="A0AA35SL48"/>
<keyword evidence="4" id="KW-0808">Transferase</keyword>
<evidence type="ECO:0000256" key="15">
    <source>
        <dbReference type="ARBA" id="ARBA00023211"/>
    </source>
</evidence>
<dbReference type="InterPro" id="IPR006309">
    <property type="entry name" value="DnaQ_proteo"/>
</dbReference>
<evidence type="ECO:0000256" key="1">
    <source>
        <dbReference type="ARBA" id="ARBA00001936"/>
    </source>
</evidence>
<keyword evidence="10" id="KW-0378">Hydrolase</keyword>
<gene>
    <name evidence="18" type="ORF">GBAR_LOCUS17600</name>
</gene>
<evidence type="ECO:0000313" key="18">
    <source>
        <dbReference type="EMBL" id="CAI8031022.1"/>
    </source>
</evidence>
<evidence type="ECO:0000256" key="5">
    <source>
        <dbReference type="ARBA" id="ARBA00022695"/>
    </source>
</evidence>
<dbReference type="FunFam" id="3.30.420.10:FF:000012">
    <property type="entry name" value="DNA polymerase III subunit epsilon"/>
    <property type="match status" value="1"/>
</dbReference>
<sequence length="533" mass="56890">MGKTTVAAALKASGAAVYDADAAVHRLLAPDGAAVAPVLARFPAAASGKGASRAVDRGALGAHVFADPAALAELEAILHPLVRAGERRFLAASQRRGCRLAVLDVPLLFETGGEARCDATLVVSAPAVVQRARVLGRARMTEERLAAILARQMPDGEKAPARGLRDPNRARQAGLAGMLMREVVLDTETTGLEPSAGHRIVEVGAVELVNHIPSGRRFQRYLDPERDMPEGAERVHGLTRDFLAKHRRFAEEADAILEFIGDAKLVMHNAPFDLGFLNAELERIGKAPIPPERTVDTLVIARRKFPGAPASLDALCKRFGIDRSQREKHGALLDAELLTDVYLELTGGRQPALGLQQAVRPLNAGRAPRAARVRPPRPHAPTEAEARGARRFRRDPEEPDLERLSGRQTSPSTDPGHDAAVHRECHAGDEAGGVGGEKERGLGDVPGAAHAAPERGPGVAGGGDLLARAAVAAGLRVHRHGRVHVARQDGVHAHAVGRTVERELAGKGDHPCLARLVGHGLVVDHRRDRRDIW</sequence>
<dbReference type="NCBIfam" id="NF004316">
    <property type="entry name" value="PRK05711.1"/>
    <property type="match status" value="1"/>
</dbReference>
<feature type="region of interest" description="Disordered" evidence="16">
    <location>
        <begin position="364"/>
        <end position="456"/>
    </location>
</feature>
<dbReference type="HAMAP" id="MF_00376">
    <property type="entry name" value="Dephospho_CoA_kinase"/>
    <property type="match status" value="1"/>
</dbReference>
<dbReference type="GO" id="GO:0045004">
    <property type="term" value="P:DNA replication proofreading"/>
    <property type="evidence" value="ECO:0007669"/>
    <property type="project" value="TreeGrafter"/>
</dbReference>
<dbReference type="PANTHER" id="PTHR30231:SF41">
    <property type="entry name" value="DNA POLYMERASE III SUBUNIT EPSILON"/>
    <property type="match status" value="1"/>
</dbReference>
<dbReference type="GO" id="GO:0003887">
    <property type="term" value="F:DNA-directed DNA polymerase activity"/>
    <property type="evidence" value="ECO:0007669"/>
    <property type="project" value="UniProtKB-KW"/>
</dbReference>